<protein>
    <submittedName>
        <fullName evidence="1">Uncharacterized protein</fullName>
    </submittedName>
</protein>
<reference evidence="1" key="1">
    <citation type="submission" date="2019-03" db="EMBL/GenBank/DDBJ databases">
        <authorList>
            <person name="Hao L."/>
        </authorList>
    </citation>
    <scope>NUCLEOTIDE SEQUENCE</scope>
</reference>
<dbReference type="EMBL" id="CAADRM010000121">
    <property type="protein sequence ID" value="VFU16815.1"/>
    <property type="molecule type" value="Genomic_DNA"/>
</dbReference>
<accession>A0A485M2G7</accession>
<name>A0A485M2G7_9ZZZZ</name>
<gene>
    <name evidence="1" type="ORF">SCFA_560025</name>
</gene>
<sequence length="66" mass="7101">MDIPGDAGGLVHLISLQLTSEKNGGICIFKDITVQEAYQGKSPAGMPAGTEVSDKQYFPFEKLQET</sequence>
<evidence type="ECO:0000313" key="1">
    <source>
        <dbReference type="EMBL" id="VFU16815.1"/>
    </source>
</evidence>
<organism evidence="1">
    <name type="scientific">anaerobic digester metagenome</name>
    <dbReference type="NCBI Taxonomy" id="1263854"/>
    <lineage>
        <taxon>unclassified sequences</taxon>
        <taxon>metagenomes</taxon>
        <taxon>ecological metagenomes</taxon>
    </lineage>
</organism>
<dbReference type="AlphaFoldDB" id="A0A485M2G7"/>
<proteinExistence type="predicted"/>